<gene>
    <name evidence="1" type="ORF">S01H1_61733</name>
</gene>
<dbReference type="AlphaFoldDB" id="X0XIJ2"/>
<evidence type="ECO:0000313" key="1">
    <source>
        <dbReference type="EMBL" id="GAG36473.1"/>
    </source>
</evidence>
<evidence type="ECO:0008006" key="2">
    <source>
        <dbReference type="Google" id="ProtNLM"/>
    </source>
</evidence>
<dbReference type="Gene3D" id="3.40.50.300">
    <property type="entry name" value="P-loop containing nucleotide triphosphate hydrolases"/>
    <property type="match status" value="1"/>
</dbReference>
<name>X0XIJ2_9ZZZZ</name>
<comment type="caution">
    <text evidence="1">The sequence shown here is derived from an EMBL/GenBank/DDBJ whole genome shotgun (WGS) entry which is preliminary data.</text>
</comment>
<dbReference type="EMBL" id="BARS01040509">
    <property type="protein sequence ID" value="GAG36473.1"/>
    <property type="molecule type" value="Genomic_DNA"/>
</dbReference>
<reference evidence="1" key="1">
    <citation type="journal article" date="2014" name="Front. Microbiol.">
        <title>High frequency of phylogenetically diverse reductive dehalogenase-homologous genes in deep subseafloor sedimentary metagenomes.</title>
        <authorList>
            <person name="Kawai M."/>
            <person name="Futagami T."/>
            <person name="Toyoda A."/>
            <person name="Takaki Y."/>
            <person name="Nishi S."/>
            <person name="Hori S."/>
            <person name="Arai W."/>
            <person name="Tsubouchi T."/>
            <person name="Morono Y."/>
            <person name="Uchiyama I."/>
            <person name="Ito T."/>
            <person name="Fujiyama A."/>
            <person name="Inagaki F."/>
            <person name="Takami H."/>
        </authorList>
    </citation>
    <scope>NUCLEOTIDE SEQUENCE</scope>
    <source>
        <strain evidence="1">Expedition CK06-06</strain>
    </source>
</reference>
<accession>X0XIJ2</accession>
<proteinExistence type="predicted"/>
<protein>
    <recommendedName>
        <fullName evidence="2">Terminase large subunit gp17-like C-terminal domain-containing protein</fullName>
    </recommendedName>
</protein>
<dbReference type="InterPro" id="IPR027417">
    <property type="entry name" value="P-loop_NTPase"/>
</dbReference>
<organism evidence="1">
    <name type="scientific">marine sediment metagenome</name>
    <dbReference type="NCBI Taxonomy" id="412755"/>
    <lineage>
        <taxon>unclassified sequences</taxon>
        <taxon>metagenomes</taxon>
        <taxon>ecological metagenomes</taxon>
    </lineage>
</organism>
<sequence>MVKNLDIHQRNIDGHPKQAEFILSKVKRKIVRAGRRGGKTVGAGVLAVDAFLEGKRVLYAAPTSEQTEKFWFEVVTTLA</sequence>
<feature type="non-terminal residue" evidence="1">
    <location>
        <position position="79"/>
    </location>
</feature>